<reference evidence="1 3" key="2">
    <citation type="journal article" date="2018" name="Plant J.">
        <title>The Physcomitrella patens chromosome-scale assembly reveals moss genome structure and evolution.</title>
        <authorList>
            <person name="Lang D."/>
            <person name="Ullrich K.K."/>
            <person name="Murat F."/>
            <person name="Fuchs J."/>
            <person name="Jenkins J."/>
            <person name="Haas F.B."/>
            <person name="Piednoel M."/>
            <person name="Gundlach H."/>
            <person name="Van Bel M."/>
            <person name="Meyberg R."/>
            <person name="Vives C."/>
            <person name="Morata J."/>
            <person name="Symeonidi A."/>
            <person name="Hiss M."/>
            <person name="Muchero W."/>
            <person name="Kamisugi Y."/>
            <person name="Saleh O."/>
            <person name="Blanc G."/>
            <person name="Decker E.L."/>
            <person name="van Gessel N."/>
            <person name="Grimwood J."/>
            <person name="Hayes R.D."/>
            <person name="Graham S.W."/>
            <person name="Gunter L.E."/>
            <person name="McDaniel S.F."/>
            <person name="Hoernstein S.N.W."/>
            <person name="Larsson A."/>
            <person name="Li F.W."/>
            <person name="Perroud P.F."/>
            <person name="Phillips J."/>
            <person name="Ranjan P."/>
            <person name="Rokshar D.S."/>
            <person name="Rothfels C.J."/>
            <person name="Schneider L."/>
            <person name="Shu S."/>
            <person name="Stevenson D.W."/>
            <person name="Thummler F."/>
            <person name="Tillich M."/>
            <person name="Villarreal Aguilar J.C."/>
            <person name="Widiez T."/>
            <person name="Wong G.K."/>
            <person name="Wymore A."/>
            <person name="Zhang Y."/>
            <person name="Zimmer A.D."/>
            <person name="Quatrano R.S."/>
            <person name="Mayer K.F.X."/>
            <person name="Goodstein D."/>
            <person name="Casacuberta J.M."/>
            <person name="Vandepoele K."/>
            <person name="Reski R."/>
            <person name="Cuming A.C."/>
            <person name="Tuskan G.A."/>
            <person name="Maumus F."/>
            <person name="Salse J."/>
            <person name="Schmutz J."/>
            <person name="Rensing S.A."/>
        </authorList>
    </citation>
    <scope>NUCLEOTIDE SEQUENCE [LARGE SCALE GENOMIC DNA]</scope>
    <source>
        <strain evidence="2 3">cv. Gransden 2004</strain>
    </source>
</reference>
<evidence type="ECO:0000313" key="3">
    <source>
        <dbReference type="Proteomes" id="UP000006727"/>
    </source>
</evidence>
<evidence type="ECO:0000313" key="1">
    <source>
        <dbReference type="EMBL" id="PNR41457.1"/>
    </source>
</evidence>
<dbReference type="EMBL" id="ABEU02000014">
    <property type="protein sequence ID" value="PNR41457.1"/>
    <property type="molecule type" value="Genomic_DNA"/>
</dbReference>
<keyword evidence="3" id="KW-1185">Reference proteome</keyword>
<organism evidence="1">
    <name type="scientific">Physcomitrium patens</name>
    <name type="common">Spreading-leaved earth moss</name>
    <name type="synonym">Physcomitrella patens</name>
    <dbReference type="NCBI Taxonomy" id="3218"/>
    <lineage>
        <taxon>Eukaryota</taxon>
        <taxon>Viridiplantae</taxon>
        <taxon>Streptophyta</taxon>
        <taxon>Embryophyta</taxon>
        <taxon>Bryophyta</taxon>
        <taxon>Bryophytina</taxon>
        <taxon>Bryopsida</taxon>
        <taxon>Funariidae</taxon>
        <taxon>Funariales</taxon>
        <taxon>Funariaceae</taxon>
        <taxon>Physcomitrium</taxon>
    </lineage>
</organism>
<proteinExistence type="predicted"/>
<dbReference type="Proteomes" id="UP000006727">
    <property type="component" value="Chromosome 14"/>
</dbReference>
<accession>A0A2K1JIS4</accession>
<evidence type="ECO:0000313" key="2">
    <source>
        <dbReference type="EnsemblPlants" id="PAC:32963213.CDS.1"/>
    </source>
</evidence>
<dbReference type="EnsemblPlants" id="Pp3c14_22059V3.1">
    <property type="protein sequence ID" value="PAC:32963213.CDS.1"/>
    <property type="gene ID" value="Pp3c14_22059"/>
</dbReference>
<protein>
    <submittedName>
        <fullName evidence="1 2">Uncharacterized protein</fullName>
    </submittedName>
</protein>
<reference evidence="2" key="3">
    <citation type="submission" date="2020-12" db="UniProtKB">
        <authorList>
            <consortium name="EnsemblPlants"/>
        </authorList>
    </citation>
    <scope>IDENTIFICATION</scope>
</reference>
<gene>
    <name evidence="1" type="ORF">PHYPA_018860</name>
</gene>
<name>A0A2K1JIS4_PHYPA</name>
<dbReference type="InParanoid" id="A0A2K1JIS4"/>
<reference evidence="1 3" key="1">
    <citation type="journal article" date="2008" name="Science">
        <title>The Physcomitrella genome reveals evolutionary insights into the conquest of land by plants.</title>
        <authorList>
            <person name="Rensing S."/>
            <person name="Lang D."/>
            <person name="Zimmer A."/>
            <person name="Terry A."/>
            <person name="Salamov A."/>
            <person name="Shapiro H."/>
            <person name="Nishiyama T."/>
            <person name="Perroud P.-F."/>
            <person name="Lindquist E."/>
            <person name="Kamisugi Y."/>
            <person name="Tanahashi T."/>
            <person name="Sakakibara K."/>
            <person name="Fujita T."/>
            <person name="Oishi K."/>
            <person name="Shin-I T."/>
            <person name="Kuroki Y."/>
            <person name="Toyoda A."/>
            <person name="Suzuki Y."/>
            <person name="Hashimoto A."/>
            <person name="Yamaguchi K."/>
            <person name="Sugano A."/>
            <person name="Kohara Y."/>
            <person name="Fujiyama A."/>
            <person name="Anterola A."/>
            <person name="Aoki S."/>
            <person name="Ashton N."/>
            <person name="Barbazuk W.B."/>
            <person name="Barker E."/>
            <person name="Bennetzen J."/>
            <person name="Bezanilla M."/>
            <person name="Blankenship R."/>
            <person name="Cho S.H."/>
            <person name="Dutcher S."/>
            <person name="Estelle M."/>
            <person name="Fawcett J.A."/>
            <person name="Gundlach H."/>
            <person name="Hanada K."/>
            <person name="Heyl A."/>
            <person name="Hicks K.A."/>
            <person name="Hugh J."/>
            <person name="Lohr M."/>
            <person name="Mayer K."/>
            <person name="Melkozernov A."/>
            <person name="Murata T."/>
            <person name="Nelson D."/>
            <person name="Pils B."/>
            <person name="Prigge M."/>
            <person name="Reiss B."/>
            <person name="Renner T."/>
            <person name="Rombauts S."/>
            <person name="Rushton P."/>
            <person name="Sanderfoot A."/>
            <person name="Schween G."/>
            <person name="Shiu S.-H."/>
            <person name="Stueber K."/>
            <person name="Theodoulou F.L."/>
            <person name="Tu H."/>
            <person name="Van de Peer Y."/>
            <person name="Verrier P.J."/>
            <person name="Waters E."/>
            <person name="Wood A."/>
            <person name="Yang L."/>
            <person name="Cove D."/>
            <person name="Cuming A."/>
            <person name="Hasebe M."/>
            <person name="Lucas S."/>
            <person name="Mishler D.B."/>
            <person name="Reski R."/>
            <person name="Grigoriev I."/>
            <person name="Quatrano R.S."/>
            <person name="Boore J.L."/>
        </authorList>
    </citation>
    <scope>NUCLEOTIDE SEQUENCE [LARGE SCALE GENOMIC DNA]</scope>
    <source>
        <strain evidence="2 3">cv. Gransden 2004</strain>
    </source>
</reference>
<sequence length="69" mass="7995">MRSATSATTPRNSSHEFYVMLSNAYENLVNLLLHCTIDLSASSMQVFIRVTYTDCRRRSDLHWACWGYC</sequence>
<dbReference type="Gramene" id="Pp3c14_22059V3.1">
    <property type="protein sequence ID" value="PAC:32963213.CDS.1"/>
    <property type="gene ID" value="Pp3c14_22059"/>
</dbReference>
<dbReference type="AlphaFoldDB" id="A0A2K1JIS4"/>